<evidence type="ECO:0000256" key="6">
    <source>
        <dbReference type="ARBA" id="ARBA00022989"/>
    </source>
</evidence>
<dbReference type="PANTHER" id="PTHR30472:SF19">
    <property type="entry name" value="PETROBACTIN IMPORT SYSTEM PERMEASE PROTEIN YCLO"/>
    <property type="match status" value="1"/>
</dbReference>
<feature type="transmembrane region" description="Helical" evidence="8">
    <location>
        <begin position="191"/>
        <end position="217"/>
    </location>
</feature>
<protein>
    <submittedName>
        <fullName evidence="9">Enterobactin ABC transporter permease</fullName>
    </submittedName>
</protein>
<dbReference type="SUPFAM" id="SSF81345">
    <property type="entry name" value="ABC transporter involved in vitamin B12 uptake, BtuC"/>
    <property type="match status" value="1"/>
</dbReference>
<evidence type="ECO:0000256" key="3">
    <source>
        <dbReference type="ARBA" id="ARBA00022448"/>
    </source>
</evidence>
<reference evidence="9 10" key="1">
    <citation type="submission" date="2017-08" db="EMBL/GenBank/DDBJ databases">
        <title>WGS of Clinical strains of the CDC Group NO-1 linked to zoonotic infections in humans.</title>
        <authorList>
            <person name="Bernier A.-M."/>
            <person name="Bernard K."/>
        </authorList>
    </citation>
    <scope>NUCLEOTIDE SEQUENCE [LARGE SCALE GENOMIC DNA]</scope>
    <source>
        <strain evidence="9 10">NML00-0135</strain>
    </source>
</reference>
<keyword evidence="6 8" id="KW-1133">Transmembrane helix</keyword>
<name>A0A2A2AMG8_9BURK</name>
<dbReference type="GO" id="GO:0033214">
    <property type="term" value="P:siderophore-iron import into cell"/>
    <property type="evidence" value="ECO:0007669"/>
    <property type="project" value="TreeGrafter"/>
</dbReference>
<gene>
    <name evidence="9" type="ORF">CK625_04155</name>
</gene>
<keyword evidence="5 8" id="KW-0812">Transmembrane</keyword>
<feature type="transmembrane region" description="Helical" evidence="8">
    <location>
        <begin position="126"/>
        <end position="143"/>
    </location>
</feature>
<keyword evidence="10" id="KW-1185">Reference proteome</keyword>
<dbReference type="EMBL" id="NSJB01000001">
    <property type="protein sequence ID" value="PAT38819.1"/>
    <property type="molecule type" value="Genomic_DNA"/>
</dbReference>
<dbReference type="GO" id="GO:0022857">
    <property type="term" value="F:transmembrane transporter activity"/>
    <property type="evidence" value="ECO:0007669"/>
    <property type="project" value="InterPro"/>
</dbReference>
<evidence type="ECO:0000256" key="5">
    <source>
        <dbReference type="ARBA" id="ARBA00022692"/>
    </source>
</evidence>
<evidence type="ECO:0000313" key="10">
    <source>
        <dbReference type="Proteomes" id="UP000218054"/>
    </source>
</evidence>
<keyword evidence="4" id="KW-1003">Cell membrane</keyword>
<feature type="transmembrane region" description="Helical" evidence="8">
    <location>
        <begin position="95"/>
        <end position="114"/>
    </location>
</feature>
<feature type="transmembrane region" description="Helical" evidence="8">
    <location>
        <begin position="314"/>
        <end position="335"/>
    </location>
</feature>
<proteinExistence type="inferred from homology"/>
<feature type="transmembrane region" description="Helical" evidence="8">
    <location>
        <begin position="32"/>
        <end position="51"/>
    </location>
</feature>
<evidence type="ECO:0000256" key="1">
    <source>
        <dbReference type="ARBA" id="ARBA00004651"/>
    </source>
</evidence>
<feature type="transmembrane region" description="Helical" evidence="8">
    <location>
        <begin position="247"/>
        <end position="276"/>
    </location>
</feature>
<dbReference type="Gene3D" id="1.10.3470.10">
    <property type="entry name" value="ABC transporter involved in vitamin B12 uptake, BtuC"/>
    <property type="match status" value="1"/>
</dbReference>
<dbReference type="InterPro" id="IPR037294">
    <property type="entry name" value="ABC_BtuC-like"/>
</dbReference>
<dbReference type="InterPro" id="IPR000522">
    <property type="entry name" value="ABC_transptr_permease_BtuC"/>
</dbReference>
<dbReference type="Proteomes" id="UP000218054">
    <property type="component" value="Unassembled WGS sequence"/>
</dbReference>
<evidence type="ECO:0000313" key="9">
    <source>
        <dbReference type="EMBL" id="PAT38819.1"/>
    </source>
</evidence>
<feature type="transmembrane region" description="Helical" evidence="8">
    <location>
        <begin position="288"/>
        <end position="308"/>
    </location>
</feature>
<dbReference type="PANTHER" id="PTHR30472">
    <property type="entry name" value="FERRIC ENTEROBACTIN TRANSPORT SYSTEM PERMEASE PROTEIN"/>
    <property type="match status" value="1"/>
</dbReference>
<sequence length="340" mass="36991">MKIAQQSTIMAGAKPPLPRAGRRLALPPRQRLLALLWLALACAGLFLTYGVQTDWAFALQHRGAKLAAMAMVAYAVGVSTVLFHSITHNRILTPAIMGFDALYLLLQTALAYAFGMQAVSAFNPTLKFAAETLLMVLMAWLLFRSLFTGAVRSLHLMLLVGVVMGVLFRALTGLMLRLIDPNQFGSLQDRFFASFNLMATHLLWSAALVLLGVTLWLWRMRRNFDVIALGRDMAISLGVDYPRQVMQILLCIAILVSISTALVGPVTFLGLLAANLAYQLMGDMRHRYSLPAAVLVGCIALLGGQLLLEHGLGFNAALSTVIELLGGVVFLALLLRSKGQ</sequence>
<comment type="similarity">
    <text evidence="2">Belongs to the binding-protein-dependent transport system permease family. FecCD subfamily.</text>
</comment>
<accession>A0A2A2AMG8</accession>
<comment type="caution">
    <text evidence="9">The sequence shown here is derived from an EMBL/GenBank/DDBJ whole genome shotgun (WGS) entry which is preliminary data.</text>
</comment>
<keyword evidence="3" id="KW-0813">Transport</keyword>
<keyword evidence="7 8" id="KW-0472">Membrane</keyword>
<feature type="transmembrane region" description="Helical" evidence="8">
    <location>
        <begin position="63"/>
        <end position="83"/>
    </location>
</feature>
<evidence type="ECO:0000256" key="4">
    <source>
        <dbReference type="ARBA" id="ARBA00022475"/>
    </source>
</evidence>
<evidence type="ECO:0000256" key="2">
    <source>
        <dbReference type="ARBA" id="ARBA00007935"/>
    </source>
</evidence>
<dbReference type="CDD" id="cd06550">
    <property type="entry name" value="TM_ABC_iron-siderophores_like"/>
    <property type="match status" value="1"/>
</dbReference>
<dbReference type="Pfam" id="PF01032">
    <property type="entry name" value="FecCD"/>
    <property type="match status" value="1"/>
</dbReference>
<evidence type="ECO:0000256" key="8">
    <source>
        <dbReference type="SAM" id="Phobius"/>
    </source>
</evidence>
<feature type="transmembrane region" description="Helical" evidence="8">
    <location>
        <begin position="155"/>
        <end position="179"/>
    </location>
</feature>
<dbReference type="AlphaFoldDB" id="A0A2A2AMG8"/>
<evidence type="ECO:0000256" key="7">
    <source>
        <dbReference type="ARBA" id="ARBA00023136"/>
    </source>
</evidence>
<comment type="subcellular location">
    <subcellularLocation>
        <location evidence="1">Cell membrane</location>
        <topology evidence="1">Multi-pass membrane protein</topology>
    </subcellularLocation>
</comment>
<organism evidence="9 10">
    <name type="scientific">Vandammella animalimorsus</name>
    <dbReference type="NCBI Taxonomy" id="2029117"/>
    <lineage>
        <taxon>Bacteria</taxon>
        <taxon>Pseudomonadati</taxon>
        <taxon>Pseudomonadota</taxon>
        <taxon>Betaproteobacteria</taxon>
        <taxon>Burkholderiales</taxon>
        <taxon>Comamonadaceae</taxon>
        <taxon>Vandammella</taxon>
    </lineage>
</organism>
<dbReference type="GO" id="GO:0005886">
    <property type="term" value="C:plasma membrane"/>
    <property type="evidence" value="ECO:0007669"/>
    <property type="project" value="UniProtKB-SubCell"/>
</dbReference>